<comment type="similarity">
    <text evidence="2">Belongs to the IFT56 family.</text>
</comment>
<dbReference type="PANTHER" id="PTHR14781:SF0">
    <property type="entry name" value="INTRAFLAGELLAR TRANSPORT PROTEIN 56"/>
    <property type="match status" value="1"/>
</dbReference>
<dbReference type="PANTHER" id="PTHR14781">
    <property type="entry name" value="INTRAFLAGELLAR TRANSPORT PROTEIN 56"/>
    <property type="match status" value="1"/>
</dbReference>
<evidence type="ECO:0000256" key="1">
    <source>
        <dbReference type="ARBA" id="ARBA00004138"/>
    </source>
</evidence>
<dbReference type="GeneID" id="121132969"/>
<dbReference type="Proteomes" id="UP000886700">
    <property type="component" value="Unplaced"/>
</dbReference>
<reference evidence="10" key="1">
    <citation type="submission" date="2025-08" db="UniProtKB">
        <authorList>
            <consortium name="RefSeq"/>
        </authorList>
    </citation>
    <scope>IDENTIFICATION</scope>
    <source>
        <tissue evidence="10">Liver</tissue>
    </source>
</reference>
<keyword evidence="6" id="KW-0966">Cell projection</keyword>
<evidence type="ECO:0000256" key="7">
    <source>
        <dbReference type="ARBA" id="ARBA00032501"/>
    </source>
</evidence>
<dbReference type="SUPFAM" id="SSF48452">
    <property type="entry name" value="TPR-like"/>
    <property type="match status" value="2"/>
</dbReference>
<comment type="subcellular location">
    <subcellularLocation>
        <location evidence="1">Cell projection</location>
        <location evidence="1">Cilium</location>
    </subcellularLocation>
</comment>
<evidence type="ECO:0000256" key="5">
    <source>
        <dbReference type="ARBA" id="ARBA00022803"/>
    </source>
</evidence>
<evidence type="ECO:0000313" key="10">
    <source>
        <dbReference type="RefSeq" id="XP_040584403.1"/>
    </source>
</evidence>
<accession>A0ABM2W3T6</accession>
<evidence type="ECO:0000256" key="6">
    <source>
        <dbReference type="ARBA" id="ARBA00023273"/>
    </source>
</evidence>
<organism evidence="9 10">
    <name type="scientific">Mesocricetus auratus</name>
    <name type="common">Golden hamster</name>
    <dbReference type="NCBI Taxonomy" id="10036"/>
    <lineage>
        <taxon>Eukaryota</taxon>
        <taxon>Metazoa</taxon>
        <taxon>Chordata</taxon>
        <taxon>Craniata</taxon>
        <taxon>Vertebrata</taxon>
        <taxon>Euteleostomi</taxon>
        <taxon>Mammalia</taxon>
        <taxon>Eutheria</taxon>
        <taxon>Euarchontoglires</taxon>
        <taxon>Glires</taxon>
        <taxon>Rodentia</taxon>
        <taxon>Myomorpha</taxon>
        <taxon>Muroidea</taxon>
        <taxon>Cricetidae</taxon>
        <taxon>Cricetinae</taxon>
        <taxon>Mesocricetus</taxon>
    </lineage>
</organism>
<keyword evidence="4" id="KW-0677">Repeat</keyword>
<proteinExistence type="inferred from homology"/>
<feature type="region of interest" description="Disordered" evidence="8">
    <location>
        <begin position="1"/>
        <end position="26"/>
    </location>
</feature>
<protein>
    <recommendedName>
        <fullName evidence="3">Intraflagellar transport protein 56</fullName>
    </recommendedName>
    <alternativeName>
        <fullName evidence="7">Tetratricopeptide repeat protein 26</fullName>
    </alternativeName>
</protein>
<gene>
    <name evidence="10" type="primary">Ttc26</name>
</gene>
<evidence type="ECO:0000256" key="3">
    <source>
        <dbReference type="ARBA" id="ARBA00019387"/>
    </source>
</evidence>
<evidence type="ECO:0000313" key="9">
    <source>
        <dbReference type="Proteomes" id="UP000886700"/>
    </source>
</evidence>
<keyword evidence="5" id="KW-0802">TPR repeat</keyword>
<evidence type="ECO:0000256" key="4">
    <source>
        <dbReference type="ARBA" id="ARBA00022737"/>
    </source>
</evidence>
<dbReference type="InterPro" id="IPR030511">
    <property type="entry name" value="TTC26"/>
</dbReference>
<evidence type="ECO:0000256" key="2">
    <source>
        <dbReference type="ARBA" id="ARBA00007834"/>
    </source>
</evidence>
<name>A0ABM2W3T6_MESAU</name>
<sequence length="369" mass="42193">MMLSRAKPAVGGESPHTDKRKKKGRKIPKLEDLLSQRDFTGAITLLEKFKRHVGEQEEDTNLWIGYCAFHLGDYKSALEEYENATKEENCNPDMWVNLACTYFFLGLKMLGASSPDQLLNSLSRTWFFFFQLQRAGCRTACCSIWLTSSPPSSSRKGSLNLSANREYLALNVYVALCYYKLDYYDVSQEVLAVYLQQIPDSTIALNLKACNHFRLYNGKAAEVDMYTCFSINSGAHDSVVVFFNFNYAQAKAATGNTSEGEEVFLLIQSEKLKNDYIYLSWLARCYIMNKKPRLAWELYLKMETSGESFSLLQLIANDCYKMGQFYYSSKAFDVLERLDPNPEYWEGKRGACVGIFQMILAGREPKETL</sequence>
<dbReference type="InterPro" id="IPR011990">
    <property type="entry name" value="TPR-like_helical_dom_sf"/>
</dbReference>
<dbReference type="Gene3D" id="1.25.40.10">
    <property type="entry name" value="Tetratricopeptide repeat domain"/>
    <property type="match status" value="2"/>
</dbReference>
<evidence type="ECO:0000256" key="8">
    <source>
        <dbReference type="SAM" id="MobiDB-lite"/>
    </source>
</evidence>
<keyword evidence="9" id="KW-1185">Reference proteome</keyword>
<dbReference type="RefSeq" id="XP_040584403.1">
    <property type="nucleotide sequence ID" value="XM_040728469.1"/>
</dbReference>